<dbReference type="Gramene" id="KCW54628">
    <property type="protein sequence ID" value="KCW54628"/>
    <property type="gene ID" value="EUGRSUZ_I00574"/>
</dbReference>
<dbReference type="InterPro" id="IPR008979">
    <property type="entry name" value="Galactose-bd-like_sf"/>
</dbReference>
<evidence type="ECO:0000259" key="9">
    <source>
        <dbReference type="Pfam" id="PF14686"/>
    </source>
</evidence>
<dbReference type="eggNOG" id="ENOG502QQM5">
    <property type="taxonomic scope" value="Eukaryota"/>
</dbReference>
<evidence type="ECO:0000256" key="1">
    <source>
        <dbReference type="ARBA" id="ARBA00001324"/>
    </source>
</evidence>
<name>A0A059ALA1_EUCGR</name>
<evidence type="ECO:0000256" key="3">
    <source>
        <dbReference type="ARBA" id="ARBA00010418"/>
    </source>
</evidence>
<dbReference type="Gene3D" id="2.70.98.10">
    <property type="match status" value="1"/>
</dbReference>
<dbReference type="OMA" id="AKGNHLR"/>
<comment type="similarity">
    <text evidence="3">Belongs to the polysaccharide lyase 4 family.</text>
</comment>
<dbReference type="Pfam" id="PF14683">
    <property type="entry name" value="CBM-like"/>
    <property type="match status" value="1"/>
</dbReference>
<evidence type="ECO:0000256" key="5">
    <source>
        <dbReference type="ARBA" id="ARBA00022525"/>
    </source>
</evidence>
<dbReference type="InterPro" id="IPR051850">
    <property type="entry name" value="Polysacch_Lyase_4"/>
</dbReference>
<evidence type="ECO:0000256" key="6">
    <source>
        <dbReference type="ARBA" id="ARBA00022729"/>
    </source>
</evidence>
<dbReference type="Gene3D" id="2.60.40.1120">
    <property type="entry name" value="Carboxypeptidase-like, regulatory domain"/>
    <property type="match status" value="1"/>
</dbReference>
<evidence type="ECO:0000256" key="4">
    <source>
        <dbReference type="ARBA" id="ARBA00012437"/>
    </source>
</evidence>
<dbReference type="GO" id="GO:0030246">
    <property type="term" value="F:carbohydrate binding"/>
    <property type="evidence" value="ECO:0007669"/>
    <property type="project" value="InterPro"/>
</dbReference>
<organism evidence="10">
    <name type="scientific">Eucalyptus grandis</name>
    <name type="common">Flooded gum</name>
    <dbReference type="NCBI Taxonomy" id="71139"/>
    <lineage>
        <taxon>Eukaryota</taxon>
        <taxon>Viridiplantae</taxon>
        <taxon>Streptophyta</taxon>
        <taxon>Embryophyta</taxon>
        <taxon>Tracheophyta</taxon>
        <taxon>Spermatophyta</taxon>
        <taxon>Magnoliopsida</taxon>
        <taxon>eudicotyledons</taxon>
        <taxon>Gunneridae</taxon>
        <taxon>Pentapetalae</taxon>
        <taxon>rosids</taxon>
        <taxon>malvids</taxon>
        <taxon>Myrtales</taxon>
        <taxon>Myrtaceae</taxon>
        <taxon>Myrtoideae</taxon>
        <taxon>Eucalypteae</taxon>
        <taxon>Eucalyptus</taxon>
    </lineage>
</organism>
<dbReference type="EC" id="4.2.2.23" evidence="4"/>
<dbReference type="SUPFAM" id="SSF49785">
    <property type="entry name" value="Galactose-binding domain-like"/>
    <property type="match status" value="1"/>
</dbReference>
<dbReference type="KEGG" id="egr:104418349"/>
<dbReference type="CDD" id="cd10317">
    <property type="entry name" value="RGL4_C"/>
    <property type="match status" value="1"/>
</dbReference>
<accession>A0A059ALA1</accession>
<evidence type="ECO:0000259" key="8">
    <source>
        <dbReference type="Pfam" id="PF14683"/>
    </source>
</evidence>
<feature type="domain" description="Rhamnogalacturonan lyase" evidence="8">
    <location>
        <begin position="502"/>
        <end position="691"/>
    </location>
</feature>
<dbReference type="CDD" id="cd10320">
    <property type="entry name" value="RGL4_N"/>
    <property type="match status" value="1"/>
</dbReference>
<dbReference type="InterPro" id="IPR014718">
    <property type="entry name" value="GH-type_carb-bd"/>
</dbReference>
<proteinExistence type="inferred from homology"/>
<protein>
    <recommendedName>
        <fullName evidence="4">rhamnogalacturonan endolyase</fullName>
        <ecNumber evidence="4">4.2.2.23</ecNumber>
    </recommendedName>
</protein>
<dbReference type="InterPro" id="IPR013784">
    <property type="entry name" value="Carb-bd-like_fold"/>
</dbReference>
<dbReference type="STRING" id="71139.A0A059ALA1"/>
<dbReference type="Pfam" id="PF14686">
    <property type="entry name" value="fn3_3"/>
    <property type="match status" value="1"/>
</dbReference>
<dbReference type="InterPro" id="IPR029413">
    <property type="entry name" value="RG-lyase_II"/>
</dbReference>
<sequence>MLCRAWLGYFLVAGEKMSYWRPQWSPLGPGGRRQGAAMVHLLLLWCCIVRSASTHHFPGGRKPKPPLGVQLSLHDPGQVLIDNGLVQVTLSIPDGDVIGIRYNGIDNLLEGLNEENNRGYWDVVWNWPGEPIKYDRIQGTIYRVVTQNEDQIEMSFVRKWSPSANHTVVPLHIDKRYIVRRGTSGFYAYGIFERPEGLPDIEMDQVRIVYRLQNKKFHFMALSDDRQRVMPMPEDRITGQPLAYPEAVLLTDPINPELRGEVDDKYQYSCENQYNNVHGWICGDPPVGFWLITPSNEFRTAGPVKQDLTSHVGPITLSMFVSTHYAGKEVGMKFQGGRPWKKVFGPVLIYLNSVPPEEDTSTLWQNAKEKMYMESKTWPYGFAESEDFPSSKERGMVVGQLLVRDRYVSKRYLWGEFAYVGLASPGQAGSWQRENKGYQFWHRADRKGNFIINNIRAGEYNLYGWVPGTIGDYKYKGIVTITPGSVINLGMLIYEPPRHGPTLWEIGVPDRTASEFYVPQPYPTLMNNLYANNRQYRFRQYGLWERYADLYPRSDLVFHVGVDDYRKDWFFAQVTRNLYNYTFAATTWQIVFELETVKKTAGYVLQLALASVTESDLQVRFNDPTMEPPLFATGRIGQDNAIARHGIHGLYWLYSIPVPSSQLRRGSNTIFLTQAWAINPYQGVMYDYIRLEGPPEL</sequence>
<dbReference type="CDD" id="cd10316">
    <property type="entry name" value="RGL4_M"/>
    <property type="match status" value="1"/>
</dbReference>
<dbReference type="FunCoup" id="A0A059ALA1">
    <property type="interactions" value="44"/>
</dbReference>
<evidence type="ECO:0000256" key="2">
    <source>
        <dbReference type="ARBA" id="ARBA00004613"/>
    </source>
</evidence>
<dbReference type="InterPro" id="IPR029411">
    <property type="entry name" value="RG-lyase_III"/>
</dbReference>
<reference evidence="10" key="1">
    <citation type="submission" date="2013-07" db="EMBL/GenBank/DDBJ databases">
        <title>The genome of Eucalyptus grandis.</title>
        <authorList>
            <person name="Schmutz J."/>
            <person name="Hayes R."/>
            <person name="Myburg A."/>
            <person name="Tuskan G."/>
            <person name="Grattapaglia D."/>
            <person name="Rokhsar D.S."/>
        </authorList>
    </citation>
    <scope>NUCLEOTIDE SEQUENCE</scope>
    <source>
        <tissue evidence="10">Leaf extractions</tissue>
    </source>
</reference>
<dbReference type="Gene3D" id="2.60.120.260">
    <property type="entry name" value="Galactose-binding domain-like"/>
    <property type="match status" value="1"/>
</dbReference>
<comment type="subcellular location">
    <subcellularLocation>
        <location evidence="2">Secreted</location>
    </subcellularLocation>
</comment>
<comment type="catalytic activity">
    <reaction evidence="1">
        <text>Endotype eliminative cleavage of L-alpha-rhamnopyranosyl-(1-&gt;4)-alpha-D-galactopyranosyluronic acid bonds of rhamnogalacturonan I domains in ramified hairy regions of pectin leaving L-rhamnopyranose at the reducing end and 4-deoxy-4,5-unsaturated D-galactopyranosyluronic acid at the non-reducing end.</text>
        <dbReference type="EC" id="4.2.2.23"/>
    </reaction>
</comment>
<dbReference type="Pfam" id="PF06045">
    <property type="entry name" value="Rhamnogal_lyase"/>
    <property type="match status" value="1"/>
</dbReference>
<dbReference type="InterPro" id="IPR011013">
    <property type="entry name" value="Gal_mutarotase_sf_dom"/>
</dbReference>
<keyword evidence="6" id="KW-0732">Signal</keyword>
<dbReference type="SUPFAM" id="SSF74650">
    <property type="entry name" value="Galactose mutarotase-like"/>
    <property type="match status" value="1"/>
</dbReference>
<keyword evidence="5" id="KW-0964">Secreted</keyword>
<dbReference type="PANTHER" id="PTHR32018">
    <property type="entry name" value="RHAMNOGALACTURONATE LYASE FAMILY PROTEIN"/>
    <property type="match status" value="1"/>
</dbReference>
<feature type="domain" description="Rhamnogalacturonan lyase" evidence="9">
    <location>
        <begin position="417"/>
        <end position="488"/>
    </location>
</feature>
<dbReference type="SUPFAM" id="SSF49452">
    <property type="entry name" value="Starch-binding domain-like"/>
    <property type="match status" value="1"/>
</dbReference>
<dbReference type="GO" id="GO:0005975">
    <property type="term" value="P:carbohydrate metabolic process"/>
    <property type="evidence" value="ECO:0007669"/>
    <property type="project" value="InterPro"/>
</dbReference>
<dbReference type="GO" id="GO:0005576">
    <property type="term" value="C:extracellular region"/>
    <property type="evidence" value="ECO:0007669"/>
    <property type="project" value="UniProtKB-SubCell"/>
</dbReference>
<dbReference type="FunFam" id="2.60.40.1120:FF:000033">
    <property type="entry name" value="Rhamnogalacturonate lyase B"/>
    <property type="match status" value="1"/>
</dbReference>
<dbReference type="InterPro" id="IPR010325">
    <property type="entry name" value="Rhamnogal_lyase"/>
</dbReference>
<keyword evidence="7" id="KW-0456">Lyase</keyword>
<evidence type="ECO:0000313" key="10">
    <source>
        <dbReference type="EMBL" id="KCW54628.1"/>
    </source>
</evidence>
<dbReference type="GO" id="GO:0102210">
    <property type="term" value="F:rhamnogalacturonan endolyase activity"/>
    <property type="evidence" value="ECO:0007669"/>
    <property type="project" value="UniProtKB-EC"/>
</dbReference>
<dbReference type="PANTHER" id="PTHR32018:SF6">
    <property type="entry name" value="RHAMNOGALACTURONAN ENDOLYASE"/>
    <property type="match status" value="1"/>
</dbReference>
<evidence type="ECO:0000256" key="7">
    <source>
        <dbReference type="ARBA" id="ARBA00023239"/>
    </source>
</evidence>
<gene>
    <name evidence="10" type="ORF">EUGRSUZ_I00574</name>
</gene>
<dbReference type="EMBL" id="KK198761">
    <property type="protein sequence ID" value="KCW54628.1"/>
    <property type="molecule type" value="Genomic_DNA"/>
</dbReference>
<dbReference type="AlphaFoldDB" id="A0A059ALA1"/>
<dbReference type="OrthoDB" id="2130367at2759"/>
<dbReference type="InParanoid" id="A0A059ALA1"/>